<dbReference type="EMBL" id="BGZK01000932">
    <property type="protein sequence ID" value="GBP65565.1"/>
    <property type="molecule type" value="Genomic_DNA"/>
</dbReference>
<dbReference type="GO" id="GO:0003824">
    <property type="term" value="F:catalytic activity"/>
    <property type="evidence" value="ECO:0007669"/>
    <property type="project" value="InterPro"/>
</dbReference>
<name>A0A4C1XTM7_EUMVA</name>
<dbReference type="CDD" id="cd09077">
    <property type="entry name" value="R1-I-EN"/>
    <property type="match status" value="1"/>
</dbReference>
<dbReference type="InterPro" id="IPR036691">
    <property type="entry name" value="Endo/exonu/phosph_ase_sf"/>
</dbReference>
<protein>
    <recommendedName>
        <fullName evidence="1">Endonuclease/exonuclease/phosphatase domain-containing protein</fullName>
    </recommendedName>
</protein>
<dbReference type="OrthoDB" id="6923868at2759"/>
<dbReference type="InterPro" id="IPR005135">
    <property type="entry name" value="Endo/exonuclease/phosphatase"/>
</dbReference>
<feature type="domain" description="Endonuclease/exonuclease/phosphatase" evidence="1">
    <location>
        <begin position="63"/>
        <end position="180"/>
    </location>
</feature>
<dbReference type="STRING" id="151549.A0A4C1XTM7"/>
<evidence type="ECO:0000259" key="1">
    <source>
        <dbReference type="Pfam" id="PF14529"/>
    </source>
</evidence>
<proteinExistence type="predicted"/>
<dbReference type="Pfam" id="PF14529">
    <property type="entry name" value="Exo_endo_phos_2"/>
    <property type="match status" value="1"/>
</dbReference>
<accession>A0A4C1XTM7</accession>
<gene>
    <name evidence="2" type="ORF">EVAR_87541_1</name>
</gene>
<comment type="caution">
    <text evidence="2">The sequence shown here is derived from an EMBL/GenBank/DDBJ whole genome shotgun (WGS) entry which is preliminary data.</text>
</comment>
<evidence type="ECO:0000313" key="2">
    <source>
        <dbReference type="EMBL" id="GBP65565.1"/>
    </source>
</evidence>
<sequence>MQTVREQKIDLVLLSEPYKHLNGQPWETDSTTKAVIWSCGKLPFQGVVNNGNAGFIAASVDGIRFYSCYASPSLTIVDFTDFLDRLIEDAKQYYPVAIAGDFNAWAVEWGSKLTNARGKEVLEAFSTLDVVLLNSGDTPTYNKGDASSIVDLTFVSSSLIRGNYHWRVMDLYTVSDHNAILWEVSIDKNPRRPAKKLDVTGWKVKSFDPNTFVAALNDEPITTGSAEEKIKNLMKRVTQACDTCMPRKRGMNQRPPVHWWNDHISSLRKESLKKRRISQRGYRRPNSAELVAEYKSARRCLNKAIKDSKRISGKSSLTMWTRTCGDDLTRW</sequence>
<dbReference type="Gene3D" id="3.60.10.10">
    <property type="entry name" value="Endonuclease/exonuclease/phosphatase"/>
    <property type="match status" value="1"/>
</dbReference>
<evidence type="ECO:0000313" key="3">
    <source>
        <dbReference type="Proteomes" id="UP000299102"/>
    </source>
</evidence>
<dbReference type="PANTHER" id="PTHR33273">
    <property type="entry name" value="DOMAIN-CONTAINING PROTEIN, PUTATIVE-RELATED"/>
    <property type="match status" value="1"/>
</dbReference>
<dbReference type="SUPFAM" id="SSF56219">
    <property type="entry name" value="DNase I-like"/>
    <property type="match status" value="1"/>
</dbReference>
<dbReference type="Proteomes" id="UP000299102">
    <property type="component" value="Unassembled WGS sequence"/>
</dbReference>
<keyword evidence="3" id="KW-1185">Reference proteome</keyword>
<organism evidence="2 3">
    <name type="scientific">Eumeta variegata</name>
    <name type="common">Bagworm moth</name>
    <name type="synonym">Eumeta japonica</name>
    <dbReference type="NCBI Taxonomy" id="151549"/>
    <lineage>
        <taxon>Eukaryota</taxon>
        <taxon>Metazoa</taxon>
        <taxon>Ecdysozoa</taxon>
        <taxon>Arthropoda</taxon>
        <taxon>Hexapoda</taxon>
        <taxon>Insecta</taxon>
        <taxon>Pterygota</taxon>
        <taxon>Neoptera</taxon>
        <taxon>Endopterygota</taxon>
        <taxon>Lepidoptera</taxon>
        <taxon>Glossata</taxon>
        <taxon>Ditrysia</taxon>
        <taxon>Tineoidea</taxon>
        <taxon>Psychidae</taxon>
        <taxon>Oiketicinae</taxon>
        <taxon>Eumeta</taxon>
    </lineage>
</organism>
<dbReference type="PANTHER" id="PTHR33273:SF4">
    <property type="entry name" value="ENDONUCLEASE_EXONUCLEASE_PHOSPHATASE DOMAIN-CONTAINING PROTEIN"/>
    <property type="match status" value="1"/>
</dbReference>
<dbReference type="AlphaFoldDB" id="A0A4C1XTM7"/>
<reference evidence="2 3" key="1">
    <citation type="journal article" date="2019" name="Commun. Biol.">
        <title>The bagworm genome reveals a unique fibroin gene that provides high tensile strength.</title>
        <authorList>
            <person name="Kono N."/>
            <person name="Nakamura H."/>
            <person name="Ohtoshi R."/>
            <person name="Tomita M."/>
            <person name="Numata K."/>
            <person name="Arakawa K."/>
        </authorList>
    </citation>
    <scope>NUCLEOTIDE SEQUENCE [LARGE SCALE GENOMIC DNA]</scope>
</reference>